<accession>A0A1V4SHJ7</accession>
<dbReference type="InterPro" id="IPR036271">
    <property type="entry name" value="Tet_transcr_reg_TetR-rel_C_sf"/>
</dbReference>
<feature type="domain" description="HTH tetR-type" evidence="3">
    <location>
        <begin position="5"/>
        <end position="65"/>
    </location>
</feature>
<evidence type="ECO:0000256" key="1">
    <source>
        <dbReference type="ARBA" id="ARBA00023125"/>
    </source>
</evidence>
<dbReference type="PRINTS" id="PR00455">
    <property type="entry name" value="HTHTETR"/>
</dbReference>
<sequence>MKNQDTKKKKIIDCANQIIRSEGIRAVNVTNVVNACKISKSTFYKYFSSTEDLISNIKQGADNDDEAFYSMRQMIIQKAIAEFSKNAFHTIDIDTIAKAVGLKRTSIYSYFKSKEELLEISFQNELENRKRFSKLMKQSPFHPVVYIEKILQYGVNFSTSKYNNLMMRNILYYSSVNEKIKKIWDETYSCTQEIIEEYFVQGKKEGVFSQDIETKTISQLVLSCWLGISVSKPEQYNELGKKFIDMFIIPITNYKER</sequence>
<organism evidence="4 5">
    <name type="scientific">Ruminiclostridium hungatei</name>
    <name type="common">Clostridium hungatei</name>
    <dbReference type="NCBI Taxonomy" id="48256"/>
    <lineage>
        <taxon>Bacteria</taxon>
        <taxon>Bacillati</taxon>
        <taxon>Bacillota</taxon>
        <taxon>Clostridia</taxon>
        <taxon>Eubacteriales</taxon>
        <taxon>Oscillospiraceae</taxon>
        <taxon>Ruminiclostridium</taxon>
    </lineage>
</organism>
<keyword evidence="1 2" id="KW-0238">DNA-binding</keyword>
<dbReference type="Gene3D" id="1.10.357.10">
    <property type="entry name" value="Tetracycline Repressor, domain 2"/>
    <property type="match status" value="2"/>
</dbReference>
<proteinExistence type="predicted"/>
<dbReference type="RefSeq" id="WP_080065150.1">
    <property type="nucleotide sequence ID" value="NZ_MZGX01000018.1"/>
</dbReference>
<dbReference type="Pfam" id="PF00440">
    <property type="entry name" value="TetR_N"/>
    <property type="match status" value="2"/>
</dbReference>
<evidence type="ECO:0000259" key="3">
    <source>
        <dbReference type="PROSITE" id="PS50977"/>
    </source>
</evidence>
<keyword evidence="5" id="KW-1185">Reference proteome</keyword>
<name>A0A1V4SHJ7_RUMHU</name>
<dbReference type="EMBL" id="MZGX01000018">
    <property type="protein sequence ID" value="OPX43348.1"/>
    <property type="molecule type" value="Genomic_DNA"/>
</dbReference>
<feature type="domain" description="HTH tetR-type" evidence="3">
    <location>
        <begin position="69"/>
        <end position="129"/>
    </location>
</feature>
<dbReference type="PANTHER" id="PTHR43479">
    <property type="entry name" value="ACREF/ENVCD OPERON REPRESSOR-RELATED"/>
    <property type="match status" value="1"/>
</dbReference>
<dbReference type="SUPFAM" id="SSF48498">
    <property type="entry name" value="Tetracyclin repressor-like, C-terminal domain"/>
    <property type="match status" value="1"/>
</dbReference>
<dbReference type="PANTHER" id="PTHR43479:SF11">
    <property type="entry name" value="ACREF_ENVCD OPERON REPRESSOR-RELATED"/>
    <property type="match status" value="1"/>
</dbReference>
<evidence type="ECO:0000313" key="5">
    <source>
        <dbReference type="Proteomes" id="UP000191554"/>
    </source>
</evidence>
<feature type="DNA-binding region" description="H-T-H motif" evidence="2">
    <location>
        <begin position="28"/>
        <end position="47"/>
    </location>
</feature>
<dbReference type="PROSITE" id="PS50977">
    <property type="entry name" value="HTH_TETR_2"/>
    <property type="match status" value="2"/>
</dbReference>
<evidence type="ECO:0000313" key="4">
    <source>
        <dbReference type="EMBL" id="OPX43348.1"/>
    </source>
</evidence>
<dbReference type="SUPFAM" id="SSF46689">
    <property type="entry name" value="Homeodomain-like"/>
    <property type="match status" value="2"/>
</dbReference>
<reference evidence="4 5" key="1">
    <citation type="submission" date="2017-03" db="EMBL/GenBank/DDBJ databases">
        <title>Genome sequence of Clostridium hungatei DSM 14427.</title>
        <authorList>
            <person name="Poehlein A."/>
            <person name="Daniel R."/>
        </authorList>
    </citation>
    <scope>NUCLEOTIDE SEQUENCE [LARGE SCALE GENOMIC DNA]</scope>
    <source>
        <strain evidence="4 5">DSM 14427</strain>
    </source>
</reference>
<protein>
    <submittedName>
        <fullName evidence="4">HTH-type transcriptional regulator BetI</fullName>
    </submittedName>
</protein>
<gene>
    <name evidence="4" type="primary">betI_2</name>
    <name evidence="4" type="ORF">CLHUN_26930</name>
</gene>
<dbReference type="Proteomes" id="UP000191554">
    <property type="component" value="Unassembled WGS sequence"/>
</dbReference>
<dbReference type="InterPro" id="IPR009057">
    <property type="entry name" value="Homeodomain-like_sf"/>
</dbReference>
<dbReference type="GO" id="GO:0003677">
    <property type="term" value="F:DNA binding"/>
    <property type="evidence" value="ECO:0007669"/>
    <property type="project" value="UniProtKB-UniRule"/>
</dbReference>
<dbReference type="InterPro" id="IPR001647">
    <property type="entry name" value="HTH_TetR"/>
</dbReference>
<dbReference type="AlphaFoldDB" id="A0A1V4SHJ7"/>
<dbReference type="InterPro" id="IPR050624">
    <property type="entry name" value="HTH-type_Tx_Regulator"/>
</dbReference>
<dbReference type="STRING" id="48256.CLHUN_26930"/>
<feature type="DNA-binding region" description="H-T-H motif" evidence="2">
    <location>
        <begin position="92"/>
        <end position="111"/>
    </location>
</feature>
<dbReference type="OrthoDB" id="9812134at2"/>
<comment type="caution">
    <text evidence="4">The sequence shown here is derived from an EMBL/GenBank/DDBJ whole genome shotgun (WGS) entry which is preliminary data.</text>
</comment>
<evidence type="ECO:0000256" key="2">
    <source>
        <dbReference type="PROSITE-ProRule" id="PRU00335"/>
    </source>
</evidence>